<evidence type="ECO:0000256" key="1">
    <source>
        <dbReference type="ARBA" id="ARBA00000085"/>
    </source>
</evidence>
<feature type="region of interest" description="Disordered" evidence="9">
    <location>
        <begin position="322"/>
        <end position="400"/>
    </location>
</feature>
<dbReference type="GO" id="GO:0016020">
    <property type="term" value="C:membrane"/>
    <property type="evidence" value="ECO:0007669"/>
    <property type="project" value="InterPro"/>
</dbReference>
<keyword evidence="7" id="KW-0067">ATP-binding</keyword>
<organism evidence="12 13">
    <name type="scientific">Streptomyces aquilus</name>
    <dbReference type="NCBI Taxonomy" id="2548456"/>
    <lineage>
        <taxon>Bacteria</taxon>
        <taxon>Bacillati</taxon>
        <taxon>Actinomycetota</taxon>
        <taxon>Actinomycetes</taxon>
        <taxon>Kitasatosporales</taxon>
        <taxon>Streptomycetaceae</taxon>
        <taxon>Streptomyces</taxon>
    </lineage>
</organism>
<dbReference type="Pfam" id="PF07730">
    <property type="entry name" value="HisKA_3"/>
    <property type="match status" value="1"/>
</dbReference>
<evidence type="ECO:0000313" key="12">
    <source>
        <dbReference type="EMBL" id="AZP15147.1"/>
    </source>
</evidence>
<dbReference type="GO" id="GO:0005524">
    <property type="term" value="F:ATP binding"/>
    <property type="evidence" value="ECO:0007669"/>
    <property type="project" value="UniProtKB-KW"/>
</dbReference>
<dbReference type="Gene3D" id="3.30.565.10">
    <property type="entry name" value="Histidine kinase-like ATPase, C-terminal domain"/>
    <property type="match status" value="1"/>
</dbReference>
<feature type="compositionally biased region" description="Basic residues" evidence="9">
    <location>
        <begin position="389"/>
        <end position="400"/>
    </location>
</feature>
<keyword evidence="3" id="KW-0597">Phosphoprotein</keyword>
<keyword evidence="10" id="KW-1133">Transmembrane helix</keyword>
<dbReference type="Proteomes" id="UP000280197">
    <property type="component" value="Chromosome"/>
</dbReference>
<dbReference type="SUPFAM" id="SSF55874">
    <property type="entry name" value="ATPase domain of HSP90 chaperone/DNA topoisomerase II/histidine kinase"/>
    <property type="match status" value="1"/>
</dbReference>
<evidence type="ECO:0000256" key="8">
    <source>
        <dbReference type="ARBA" id="ARBA00023012"/>
    </source>
</evidence>
<keyword evidence="5" id="KW-0547">Nucleotide-binding</keyword>
<dbReference type="AlphaFoldDB" id="A0A3S9HT09"/>
<dbReference type="Gene3D" id="1.20.5.1930">
    <property type="match status" value="1"/>
</dbReference>
<proteinExistence type="predicted"/>
<sequence>MLLDVALAALLCVGLLWADARSGARHAADDEAALRTAGIVLAALAVAARRFCPRLSFAVASLCAFMVAALGGAPQVSVCVALTAYTTAKSAEYVFWWVPPGVAGVLMAAGVGIGRVNSSWLAVLVANVAIICVGWFAGLAVRERRDRIIAAAEQEAERERQHAARIRQAAIDERLVIARELHDIVAHSMSLIAVRAGVARMVMNSDPAQVVETLRIVETTTRQALHEMRLLVEVLRHEHAVDPALTPTPGLADAAALAGQIRSAGVDLSLDIRGTARPLPAAVDLSAYRIAQEALTNVVRHAGPTQATLRVEYRTEEVVVDITDSGPSEPHRRKSPVFRSATEPVTTPRTWPMTGVGSSPRSEGLDADALRSELHRHQRSTISRGSARAPRRRVRRGPPG</sequence>
<keyword evidence="4" id="KW-0808">Transferase</keyword>
<reference evidence="12 13" key="1">
    <citation type="submission" date="2018-12" db="EMBL/GenBank/DDBJ databases">
        <authorList>
            <person name="Li K."/>
        </authorList>
    </citation>
    <scope>NUCLEOTIDE SEQUENCE [LARGE SCALE GENOMIC DNA]</scope>
    <source>
        <strain evidence="13">CR22</strain>
    </source>
</reference>
<evidence type="ECO:0000259" key="11">
    <source>
        <dbReference type="Pfam" id="PF07730"/>
    </source>
</evidence>
<dbReference type="EMBL" id="CP034463">
    <property type="protein sequence ID" value="AZP15147.1"/>
    <property type="molecule type" value="Genomic_DNA"/>
</dbReference>
<keyword evidence="6" id="KW-0418">Kinase</keyword>
<comment type="catalytic activity">
    <reaction evidence="1">
        <text>ATP + protein L-histidine = ADP + protein N-phospho-L-histidine.</text>
        <dbReference type="EC" id="2.7.13.3"/>
    </reaction>
</comment>
<gene>
    <name evidence="12" type="ORF">EJC51_02875</name>
</gene>
<evidence type="ECO:0000256" key="2">
    <source>
        <dbReference type="ARBA" id="ARBA00012438"/>
    </source>
</evidence>
<dbReference type="PANTHER" id="PTHR24421:SF10">
    <property type="entry name" value="NITRATE_NITRITE SENSOR PROTEIN NARQ"/>
    <property type="match status" value="1"/>
</dbReference>
<dbReference type="InterPro" id="IPR011712">
    <property type="entry name" value="Sig_transdc_His_kin_sub3_dim/P"/>
</dbReference>
<accession>A0A3S9HT09</accession>
<keyword evidence="8" id="KW-0902">Two-component regulatory system</keyword>
<evidence type="ECO:0000313" key="13">
    <source>
        <dbReference type="Proteomes" id="UP000280197"/>
    </source>
</evidence>
<evidence type="ECO:0000256" key="4">
    <source>
        <dbReference type="ARBA" id="ARBA00022679"/>
    </source>
</evidence>
<evidence type="ECO:0000256" key="6">
    <source>
        <dbReference type="ARBA" id="ARBA00022777"/>
    </source>
</evidence>
<keyword evidence="10" id="KW-0472">Membrane</keyword>
<dbReference type="InterPro" id="IPR050482">
    <property type="entry name" value="Sensor_HK_TwoCompSys"/>
</dbReference>
<evidence type="ECO:0000256" key="3">
    <source>
        <dbReference type="ARBA" id="ARBA00022553"/>
    </source>
</evidence>
<feature type="transmembrane region" description="Helical" evidence="10">
    <location>
        <begin position="93"/>
        <end position="113"/>
    </location>
</feature>
<name>A0A3S9HT09_9ACTN</name>
<keyword evidence="10" id="KW-0812">Transmembrane</keyword>
<evidence type="ECO:0000256" key="10">
    <source>
        <dbReference type="SAM" id="Phobius"/>
    </source>
</evidence>
<dbReference type="EC" id="2.7.13.3" evidence="2"/>
<feature type="transmembrane region" description="Helical" evidence="10">
    <location>
        <begin position="120"/>
        <end position="141"/>
    </location>
</feature>
<keyword evidence="13" id="KW-1185">Reference proteome</keyword>
<dbReference type="RefSeq" id="WP_126269533.1">
    <property type="nucleotide sequence ID" value="NZ_CP034463.1"/>
</dbReference>
<evidence type="ECO:0000256" key="9">
    <source>
        <dbReference type="SAM" id="MobiDB-lite"/>
    </source>
</evidence>
<feature type="domain" description="Signal transduction histidine kinase subgroup 3 dimerisation and phosphoacceptor" evidence="11">
    <location>
        <begin position="173"/>
        <end position="238"/>
    </location>
</feature>
<dbReference type="GO" id="GO:0046983">
    <property type="term" value="F:protein dimerization activity"/>
    <property type="evidence" value="ECO:0007669"/>
    <property type="project" value="InterPro"/>
</dbReference>
<dbReference type="GO" id="GO:0000155">
    <property type="term" value="F:phosphorelay sensor kinase activity"/>
    <property type="evidence" value="ECO:0007669"/>
    <property type="project" value="InterPro"/>
</dbReference>
<evidence type="ECO:0000256" key="5">
    <source>
        <dbReference type="ARBA" id="ARBA00022741"/>
    </source>
</evidence>
<dbReference type="PANTHER" id="PTHR24421">
    <property type="entry name" value="NITRATE/NITRITE SENSOR PROTEIN NARX-RELATED"/>
    <property type="match status" value="1"/>
</dbReference>
<evidence type="ECO:0000256" key="7">
    <source>
        <dbReference type="ARBA" id="ARBA00022840"/>
    </source>
</evidence>
<dbReference type="KEGG" id="saqu:EJC51_02875"/>
<protein>
    <recommendedName>
        <fullName evidence="2">histidine kinase</fullName>
        <ecNumber evidence="2">2.7.13.3</ecNumber>
    </recommendedName>
</protein>
<dbReference type="InterPro" id="IPR036890">
    <property type="entry name" value="HATPase_C_sf"/>
</dbReference>
<feature type="transmembrane region" description="Helical" evidence="10">
    <location>
        <begin position="55"/>
        <end position="73"/>
    </location>
</feature>